<reference evidence="1" key="1">
    <citation type="submission" date="2023-08" db="EMBL/GenBank/DDBJ databases">
        <authorList>
            <person name="Alioto T."/>
            <person name="Alioto T."/>
            <person name="Gomez Garrido J."/>
        </authorList>
    </citation>
    <scope>NUCLEOTIDE SEQUENCE</scope>
</reference>
<accession>A0AA36AXD1</accession>
<organism evidence="1 2">
    <name type="scientific">Octopus vulgaris</name>
    <name type="common">Common octopus</name>
    <dbReference type="NCBI Taxonomy" id="6645"/>
    <lineage>
        <taxon>Eukaryota</taxon>
        <taxon>Metazoa</taxon>
        <taxon>Spiralia</taxon>
        <taxon>Lophotrochozoa</taxon>
        <taxon>Mollusca</taxon>
        <taxon>Cephalopoda</taxon>
        <taxon>Coleoidea</taxon>
        <taxon>Octopodiformes</taxon>
        <taxon>Octopoda</taxon>
        <taxon>Incirrata</taxon>
        <taxon>Octopodidae</taxon>
        <taxon>Octopus</taxon>
    </lineage>
</organism>
<gene>
    <name evidence="1" type="ORF">OCTVUL_1B027479</name>
</gene>
<proteinExistence type="predicted"/>
<dbReference type="Proteomes" id="UP001162480">
    <property type="component" value="Chromosome 5"/>
</dbReference>
<dbReference type="AlphaFoldDB" id="A0AA36AXD1"/>
<evidence type="ECO:0000313" key="2">
    <source>
        <dbReference type="Proteomes" id="UP001162480"/>
    </source>
</evidence>
<keyword evidence="2" id="KW-1185">Reference proteome</keyword>
<sequence>MTTLDRMGNAGDVKRALDFYSGCPGHGGSGGVDFSEDCRVKNDDDVFVGDDRSYPTLLCQSHYSQVHTIRCTLLLLEDRQNVIWESAVLPLHTCRVTM</sequence>
<evidence type="ECO:0000313" key="1">
    <source>
        <dbReference type="EMBL" id="CAI9723388.1"/>
    </source>
</evidence>
<protein>
    <submittedName>
        <fullName evidence="1">Uncharacterized protein</fullName>
    </submittedName>
</protein>
<name>A0AA36AXD1_OCTVU</name>
<dbReference type="EMBL" id="OX597818">
    <property type="protein sequence ID" value="CAI9723388.1"/>
    <property type="molecule type" value="Genomic_DNA"/>
</dbReference>